<gene>
    <name evidence="2" type="ORF">HLQ16_19150</name>
</gene>
<accession>A0A7Y3T2E2</accession>
<feature type="transmembrane region" description="Helical" evidence="1">
    <location>
        <begin position="54"/>
        <end position="72"/>
    </location>
</feature>
<dbReference type="Proteomes" id="UP000531659">
    <property type="component" value="Unassembled WGS sequence"/>
</dbReference>
<sequence>MFFIGGYTSKTIPIIIAAMVVGSIMNGIHQKFFIKDKENDERNISLENKAKAKAFDVMQIIFGILIIIYVLLKANLLTIALAILAYLIILTVFMTSFSKYHKEM</sequence>
<proteinExistence type="predicted"/>
<protein>
    <recommendedName>
        <fullName evidence="4">DUF3784 domain-containing protein</fullName>
    </recommendedName>
</protein>
<keyword evidence="1" id="KW-0472">Membrane</keyword>
<evidence type="ECO:0008006" key="4">
    <source>
        <dbReference type="Google" id="ProtNLM"/>
    </source>
</evidence>
<dbReference type="AlphaFoldDB" id="A0A7Y3T2E2"/>
<keyword evidence="1" id="KW-1133">Transmembrane helix</keyword>
<feature type="transmembrane region" description="Helical" evidence="1">
    <location>
        <begin position="78"/>
        <end position="97"/>
    </location>
</feature>
<name>A0A7Y3T2E2_9CLOT</name>
<organism evidence="2 3">
    <name type="scientific">Clostridium estertheticum</name>
    <dbReference type="NCBI Taxonomy" id="238834"/>
    <lineage>
        <taxon>Bacteria</taxon>
        <taxon>Bacillati</taxon>
        <taxon>Bacillota</taxon>
        <taxon>Clostridia</taxon>
        <taxon>Eubacteriales</taxon>
        <taxon>Clostridiaceae</taxon>
        <taxon>Clostridium</taxon>
    </lineage>
</organism>
<keyword evidence="1" id="KW-0812">Transmembrane</keyword>
<comment type="caution">
    <text evidence="2">The sequence shown here is derived from an EMBL/GenBank/DDBJ whole genome shotgun (WGS) entry which is preliminary data.</text>
</comment>
<evidence type="ECO:0000256" key="1">
    <source>
        <dbReference type="SAM" id="Phobius"/>
    </source>
</evidence>
<evidence type="ECO:0000313" key="3">
    <source>
        <dbReference type="Proteomes" id="UP000531659"/>
    </source>
</evidence>
<reference evidence="2 3" key="1">
    <citation type="submission" date="2020-05" db="EMBL/GenBank/DDBJ databases">
        <title>Complete genome of Clostridium estertheticum subspecies estertheticum, isolated from Vacuum packed lamb meat from New Zealand imported to Switzerland.</title>
        <authorList>
            <person name="Wambui J."/>
            <person name="Stevens M.J.A."/>
            <person name="Stephan R."/>
        </authorList>
    </citation>
    <scope>NUCLEOTIDE SEQUENCE [LARGE SCALE GENOMIC DNA]</scope>
    <source>
        <strain evidence="2 3">CEST001</strain>
    </source>
</reference>
<dbReference type="EMBL" id="JABEYB010000018">
    <property type="protein sequence ID" value="NNU78034.1"/>
    <property type="molecule type" value="Genomic_DNA"/>
</dbReference>
<feature type="transmembrane region" description="Helical" evidence="1">
    <location>
        <begin position="12"/>
        <end position="33"/>
    </location>
</feature>
<evidence type="ECO:0000313" key="2">
    <source>
        <dbReference type="EMBL" id="NNU78034.1"/>
    </source>
</evidence>